<reference evidence="2 3" key="1">
    <citation type="journal article" date="2016" name="Mol. Biol. Evol.">
        <title>Comparative Genomics of Early-Diverging Mushroom-Forming Fungi Provides Insights into the Origins of Lignocellulose Decay Capabilities.</title>
        <authorList>
            <person name="Nagy L.G."/>
            <person name="Riley R."/>
            <person name="Tritt A."/>
            <person name="Adam C."/>
            <person name="Daum C."/>
            <person name="Floudas D."/>
            <person name="Sun H."/>
            <person name="Yadav J.S."/>
            <person name="Pangilinan J."/>
            <person name="Larsson K.H."/>
            <person name="Matsuura K."/>
            <person name="Barry K."/>
            <person name="Labutti K."/>
            <person name="Kuo R."/>
            <person name="Ohm R.A."/>
            <person name="Bhattacharya S.S."/>
            <person name="Shirouzu T."/>
            <person name="Yoshinaga Y."/>
            <person name="Martin F.M."/>
            <person name="Grigoriev I.V."/>
            <person name="Hibbett D.S."/>
        </authorList>
    </citation>
    <scope>NUCLEOTIDE SEQUENCE [LARGE SCALE GENOMIC DNA]</scope>
    <source>
        <strain evidence="2 3">HHB10207 ss-3</strain>
    </source>
</reference>
<feature type="signal peptide" evidence="1">
    <location>
        <begin position="1"/>
        <end position="19"/>
    </location>
</feature>
<keyword evidence="1" id="KW-0732">Signal</keyword>
<dbReference type="Proteomes" id="UP000076798">
    <property type="component" value="Unassembled WGS sequence"/>
</dbReference>
<dbReference type="EMBL" id="KV428061">
    <property type="protein sequence ID" value="KZT38571.1"/>
    <property type="molecule type" value="Genomic_DNA"/>
</dbReference>
<accession>A0A166DIW3</accession>
<evidence type="ECO:0000313" key="3">
    <source>
        <dbReference type="Proteomes" id="UP000076798"/>
    </source>
</evidence>
<gene>
    <name evidence="2" type="ORF">SISSUDRAFT_1046877</name>
</gene>
<name>A0A166DIW3_9AGAM</name>
<evidence type="ECO:0000313" key="2">
    <source>
        <dbReference type="EMBL" id="KZT38571.1"/>
    </source>
</evidence>
<evidence type="ECO:0000256" key="1">
    <source>
        <dbReference type="SAM" id="SignalP"/>
    </source>
</evidence>
<protein>
    <submittedName>
        <fullName evidence="2">Uncharacterized protein</fullName>
    </submittedName>
</protein>
<sequence>MFSFMQIATFLWCLSFAYANVPLMPSRTPATPTPTTEPLIYLTDRYRSTSCIALASATFTVPGCASVPCITTPETSLPCITSNPYRHPHSPPNPSESCIPSVGYGTFCPPASCSIEARTSISRSTSVVPCSSEIPCLSTITKITGTTTYSCASGDTGCTPSTSLLATTFTVPSQCTGPVVFTSLPRQLGDS</sequence>
<dbReference type="AlphaFoldDB" id="A0A166DIW3"/>
<feature type="chain" id="PRO_5007872207" evidence="1">
    <location>
        <begin position="20"/>
        <end position="191"/>
    </location>
</feature>
<organism evidence="2 3">
    <name type="scientific">Sistotremastrum suecicum HHB10207 ss-3</name>
    <dbReference type="NCBI Taxonomy" id="1314776"/>
    <lineage>
        <taxon>Eukaryota</taxon>
        <taxon>Fungi</taxon>
        <taxon>Dikarya</taxon>
        <taxon>Basidiomycota</taxon>
        <taxon>Agaricomycotina</taxon>
        <taxon>Agaricomycetes</taxon>
        <taxon>Sistotremastrales</taxon>
        <taxon>Sistotremastraceae</taxon>
        <taxon>Sistotremastrum</taxon>
    </lineage>
</organism>
<keyword evidence="3" id="KW-1185">Reference proteome</keyword>
<proteinExistence type="predicted"/>